<gene>
    <name evidence="2" type="ORF">ACHAWU_002231</name>
</gene>
<organism evidence="2 3">
    <name type="scientific">Discostella pseudostelligera</name>
    <dbReference type="NCBI Taxonomy" id="259834"/>
    <lineage>
        <taxon>Eukaryota</taxon>
        <taxon>Sar</taxon>
        <taxon>Stramenopiles</taxon>
        <taxon>Ochrophyta</taxon>
        <taxon>Bacillariophyta</taxon>
        <taxon>Coscinodiscophyceae</taxon>
        <taxon>Thalassiosirophycidae</taxon>
        <taxon>Stephanodiscales</taxon>
        <taxon>Stephanodiscaceae</taxon>
        <taxon>Discostella</taxon>
    </lineage>
</organism>
<dbReference type="PANTHER" id="PTHR13887:SF41">
    <property type="entry name" value="THIOREDOXIN SUPERFAMILY PROTEIN"/>
    <property type="match status" value="1"/>
</dbReference>
<dbReference type="Gene3D" id="3.40.30.10">
    <property type="entry name" value="Glutaredoxin"/>
    <property type="match status" value="1"/>
</dbReference>
<feature type="domain" description="DSBA-like thioredoxin" evidence="1">
    <location>
        <begin position="81"/>
        <end position="220"/>
    </location>
</feature>
<dbReference type="PANTHER" id="PTHR13887">
    <property type="entry name" value="GLUTATHIONE S-TRANSFERASE KAPPA"/>
    <property type="match status" value="1"/>
</dbReference>
<evidence type="ECO:0000313" key="3">
    <source>
        <dbReference type="Proteomes" id="UP001530293"/>
    </source>
</evidence>
<keyword evidence="3" id="KW-1185">Reference proteome</keyword>
<dbReference type="Pfam" id="PF01323">
    <property type="entry name" value="DSBA"/>
    <property type="match status" value="1"/>
</dbReference>
<name>A0ABD3M7W2_9STRA</name>
<dbReference type="InterPro" id="IPR036249">
    <property type="entry name" value="Thioredoxin-like_sf"/>
</dbReference>
<accession>A0ABD3M7W2</accession>
<reference evidence="2 3" key="1">
    <citation type="submission" date="2024-10" db="EMBL/GenBank/DDBJ databases">
        <title>Updated reference genomes for cyclostephanoid diatoms.</title>
        <authorList>
            <person name="Roberts W.R."/>
            <person name="Alverson A.J."/>
        </authorList>
    </citation>
    <scope>NUCLEOTIDE SEQUENCE [LARGE SCALE GENOMIC DNA]</scope>
    <source>
        <strain evidence="2 3">AJA232-27</strain>
    </source>
</reference>
<dbReference type="InterPro" id="IPR001853">
    <property type="entry name" value="DSBA-like_thioredoxin_dom"/>
</dbReference>
<dbReference type="Proteomes" id="UP001530293">
    <property type="component" value="Unassembled WGS sequence"/>
</dbReference>
<evidence type="ECO:0000259" key="1">
    <source>
        <dbReference type="Pfam" id="PF01323"/>
    </source>
</evidence>
<dbReference type="AlphaFoldDB" id="A0ABD3M7W2"/>
<dbReference type="SUPFAM" id="SSF52833">
    <property type="entry name" value="Thioredoxin-like"/>
    <property type="match status" value="1"/>
</dbReference>
<sequence length="263" mass="29392">MAAQSAAATSYIGKKHLQTAMQHVLSKPFNTGNDSPPLAFAVIRVPFFLEPDYDESLPYIESNRERLIKKWGGKEGWERQKLRHDLKGRGLAAGIPHFNLDRLASNSMASHRLIQHIGKLYGLHVSETLYDRLNVYYFVEGYALNDRARLAKVAAETLSEVVGQPHLSEEEILLFLNGDEGRLEIENALRALQQLGVHGIPKFIIEGSHVVDGAAGPETFIRMFREIEKRGKVARGPVFGDILGVSHEVLMKGSHTRESMLVD</sequence>
<dbReference type="EMBL" id="JALLBG020000192">
    <property type="protein sequence ID" value="KAL3760160.1"/>
    <property type="molecule type" value="Genomic_DNA"/>
</dbReference>
<protein>
    <recommendedName>
        <fullName evidence="1">DSBA-like thioredoxin domain-containing protein</fullName>
    </recommendedName>
</protein>
<proteinExistence type="predicted"/>
<comment type="caution">
    <text evidence="2">The sequence shown here is derived from an EMBL/GenBank/DDBJ whole genome shotgun (WGS) entry which is preliminary data.</text>
</comment>
<evidence type="ECO:0000313" key="2">
    <source>
        <dbReference type="EMBL" id="KAL3760160.1"/>
    </source>
</evidence>